<protein>
    <recommendedName>
        <fullName evidence="15">Rhodopsin</fullName>
    </recommendedName>
</protein>
<dbReference type="Proteomes" id="UP000054558">
    <property type="component" value="Unassembled WGS sequence"/>
</dbReference>
<keyword evidence="6" id="KW-0681">Retinal protein</keyword>
<feature type="transmembrane region" description="Helical" evidence="12">
    <location>
        <begin position="36"/>
        <end position="53"/>
    </location>
</feature>
<evidence type="ECO:0000256" key="4">
    <source>
        <dbReference type="ARBA" id="ARBA00022606"/>
    </source>
</evidence>
<dbReference type="InterPro" id="IPR001425">
    <property type="entry name" value="Arc/bac/fun_rhodopsins"/>
</dbReference>
<dbReference type="EMBL" id="DF237293">
    <property type="protein sequence ID" value="GAQ87305.1"/>
    <property type="molecule type" value="Genomic_DNA"/>
</dbReference>
<dbReference type="Gene3D" id="1.20.1070.10">
    <property type="entry name" value="Rhodopsin 7-helix transmembrane proteins"/>
    <property type="match status" value="1"/>
</dbReference>
<dbReference type="SMART" id="SM01021">
    <property type="entry name" value="Bac_rhodopsin"/>
    <property type="match status" value="1"/>
</dbReference>
<feature type="transmembrane region" description="Helical" evidence="12">
    <location>
        <begin position="164"/>
        <end position="184"/>
    </location>
</feature>
<evidence type="ECO:0000256" key="12">
    <source>
        <dbReference type="SAM" id="Phobius"/>
    </source>
</evidence>
<evidence type="ECO:0000256" key="11">
    <source>
        <dbReference type="SAM" id="MobiDB-lite"/>
    </source>
</evidence>
<accession>A0A1Y1I8I9</accession>
<evidence type="ECO:0000256" key="6">
    <source>
        <dbReference type="ARBA" id="ARBA00022925"/>
    </source>
</evidence>
<proteinExistence type="inferred from homology"/>
<feature type="region of interest" description="Disordered" evidence="11">
    <location>
        <begin position="406"/>
        <end position="510"/>
    </location>
</feature>
<keyword evidence="9 12" id="KW-0472">Membrane</keyword>
<evidence type="ECO:0000256" key="3">
    <source>
        <dbReference type="ARBA" id="ARBA00022543"/>
    </source>
</evidence>
<keyword evidence="4" id="KW-0716">Sensory transduction</keyword>
<evidence type="ECO:0000256" key="10">
    <source>
        <dbReference type="ARBA" id="ARBA00023170"/>
    </source>
</evidence>
<keyword evidence="7 12" id="KW-1133">Transmembrane helix</keyword>
<feature type="transmembrane region" description="Helical" evidence="12">
    <location>
        <begin position="76"/>
        <end position="96"/>
    </location>
</feature>
<dbReference type="GO" id="GO:0005886">
    <property type="term" value="C:plasma membrane"/>
    <property type="evidence" value="ECO:0000318"/>
    <property type="project" value="GO_Central"/>
</dbReference>
<feature type="transmembrane region" description="Helical" evidence="12">
    <location>
        <begin position="12"/>
        <end position="29"/>
    </location>
</feature>
<dbReference type="PRINTS" id="PR00251">
    <property type="entry name" value="BACTRLOPSIN"/>
</dbReference>
<evidence type="ECO:0008006" key="15">
    <source>
        <dbReference type="Google" id="ProtNLM"/>
    </source>
</evidence>
<evidence type="ECO:0000256" key="2">
    <source>
        <dbReference type="ARBA" id="ARBA00008130"/>
    </source>
</evidence>
<feature type="transmembrane region" description="Helical" evidence="12">
    <location>
        <begin position="134"/>
        <end position="157"/>
    </location>
</feature>
<keyword evidence="14" id="KW-1185">Reference proteome</keyword>
<evidence type="ECO:0000313" key="14">
    <source>
        <dbReference type="Proteomes" id="UP000054558"/>
    </source>
</evidence>
<evidence type="ECO:0000256" key="7">
    <source>
        <dbReference type="ARBA" id="ARBA00022989"/>
    </source>
</evidence>
<gene>
    <name evidence="13" type="ORF">KFL_003440060</name>
</gene>
<feature type="transmembrane region" description="Helical" evidence="12">
    <location>
        <begin position="108"/>
        <end position="128"/>
    </location>
</feature>
<dbReference type="GO" id="GO:0009881">
    <property type="term" value="F:photoreceptor activity"/>
    <property type="evidence" value="ECO:0007669"/>
    <property type="project" value="UniProtKB-KW"/>
</dbReference>
<comment type="subcellular location">
    <subcellularLocation>
        <location evidence="1">Membrane</location>
        <topology evidence="1">Multi-pass membrane protein</topology>
    </subcellularLocation>
</comment>
<organism evidence="13 14">
    <name type="scientific">Klebsormidium nitens</name>
    <name type="common">Green alga</name>
    <name type="synonym">Ulothrix nitens</name>
    <dbReference type="NCBI Taxonomy" id="105231"/>
    <lineage>
        <taxon>Eukaryota</taxon>
        <taxon>Viridiplantae</taxon>
        <taxon>Streptophyta</taxon>
        <taxon>Klebsormidiophyceae</taxon>
        <taxon>Klebsormidiales</taxon>
        <taxon>Klebsormidiaceae</taxon>
        <taxon>Klebsormidium</taxon>
    </lineage>
</organism>
<evidence type="ECO:0000313" key="13">
    <source>
        <dbReference type="EMBL" id="GAQ87305.1"/>
    </source>
</evidence>
<keyword evidence="8" id="KW-0157">Chromophore</keyword>
<evidence type="ECO:0000256" key="8">
    <source>
        <dbReference type="ARBA" id="ARBA00022991"/>
    </source>
</evidence>
<sequence length="510" mass="55665">MAVQLHQLGAVMQYVVFGISVALALFFIVQTRRKNVNWEIIFATAALATLYMLERQWGPAGPADISMTSSGRRLPWFRYGEWLLTFPPLLAAVANLTGLGRRKWGQGMALLGALQVALLGGVTAAYSTGLAAKIVFACIAAAAYAVVLVLTSLTFGLTYREVPLSLRGFVSLLRALLLLTWLVYPVTWALGPAGFRRISFDGETVAFAFADIFAKCAWSVLLWYFRRTVQVSVPAQFWATQADAQAAPGAVGDTGVAQQLLGKGDPVLVSGRRFQPAVAEVGEGSPSGKEPLLLEEPEEVPLTGWPLGLARTRVHVAPRDVTRPRASPRFWFPGLSDQIRTEQAAYSPTGTPFPVTRPSSLLPSPRQELETAEGVTVYRNPLALTESGEQEVGDAAVARARGRELAIDIPGEGSGQRTPEWGGAESSEDRKRTWAAFIRSFGAQKSPPETKSEEGEAGYKTLARPEWPGSISARKERPGESQSRFCLRRRPRKPHSLRKFRHRPAGSREL</sequence>
<evidence type="ECO:0000256" key="5">
    <source>
        <dbReference type="ARBA" id="ARBA00022692"/>
    </source>
</evidence>
<dbReference type="Pfam" id="PF01036">
    <property type="entry name" value="Bac_rhodopsin"/>
    <property type="match status" value="1"/>
</dbReference>
<evidence type="ECO:0000256" key="1">
    <source>
        <dbReference type="ARBA" id="ARBA00004141"/>
    </source>
</evidence>
<keyword evidence="10" id="KW-0675">Receptor</keyword>
<comment type="similarity">
    <text evidence="2">Belongs to the archaeal/bacterial/fungal opsin family.</text>
</comment>
<evidence type="ECO:0000256" key="9">
    <source>
        <dbReference type="ARBA" id="ARBA00023136"/>
    </source>
</evidence>
<dbReference type="PANTHER" id="PTHR28286:SF2">
    <property type="entry name" value="BACTERIORHODOPSIN _OPSIN, NOPA (EUROFUNG)"/>
    <property type="match status" value="1"/>
</dbReference>
<feature type="compositionally biased region" description="Basic residues" evidence="11">
    <location>
        <begin position="486"/>
        <end position="510"/>
    </location>
</feature>
<keyword evidence="3" id="KW-0600">Photoreceptor protein</keyword>
<dbReference type="SUPFAM" id="SSF81321">
    <property type="entry name" value="Family A G protein-coupled receptor-like"/>
    <property type="match status" value="1"/>
</dbReference>
<dbReference type="GO" id="GO:0007602">
    <property type="term" value="P:phototransduction"/>
    <property type="evidence" value="ECO:0007669"/>
    <property type="project" value="UniProtKB-KW"/>
</dbReference>
<keyword evidence="5 12" id="KW-0812">Transmembrane</keyword>
<dbReference type="AlphaFoldDB" id="A0A1Y1I8I9"/>
<reference evidence="13 14" key="1">
    <citation type="journal article" date="2014" name="Nat. Commun.">
        <title>Klebsormidium flaccidum genome reveals primary factors for plant terrestrial adaptation.</title>
        <authorList>
            <person name="Hori K."/>
            <person name="Maruyama F."/>
            <person name="Fujisawa T."/>
            <person name="Togashi T."/>
            <person name="Yamamoto N."/>
            <person name="Seo M."/>
            <person name="Sato S."/>
            <person name="Yamada T."/>
            <person name="Mori H."/>
            <person name="Tajima N."/>
            <person name="Moriyama T."/>
            <person name="Ikeuchi M."/>
            <person name="Watanabe M."/>
            <person name="Wada H."/>
            <person name="Kobayashi K."/>
            <person name="Saito M."/>
            <person name="Masuda T."/>
            <person name="Sasaki-Sekimoto Y."/>
            <person name="Mashiguchi K."/>
            <person name="Awai K."/>
            <person name="Shimojima M."/>
            <person name="Masuda S."/>
            <person name="Iwai M."/>
            <person name="Nobusawa T."/>
            <person name="Narise T."/>
            <person name="Kondo S."/>
            <person name="Saito H."/>
            <person name="Sato R."/>
            <person name="Murakawa M."/>
            <person name="Ihara Y."/>
            <person name="Oshima-Yamada Y."/>
            <person name="Ohtaka K."/>
            <person name="Satoh M."/>
            <person name="Sonobe K."/>
            <person name="Ishii M."/>
            <person name="Ohtani R."/>
            <person name="Kanamori-Sato M."/>
            <person name="Honoki R."/>
            <person name="Miyazaki D."/>
            <person name="Mochizuki H."/>
            <person name="Umetsu J."/>
            <person name="Higashi K."/>
            <person name="Shibata D."/>
            <person name="Kamiya Y."/>
            <person name="Sato N."/>
            <person name="Nakamura Y."/>
            <person name="Tabata S."/>
            <person name="Ida S."/>
            <person name="Kurokawa K."/>
            <person name="Ohta H."/>
        </authorList>
    </citation>
    <scope>NUCLEOTIDE SEQUENCE [LARGE SCALE GENOMIC DNA]</scope>
    <source>
        <strain evidence="13 14">NIES-2285</strain>
    </source>
</reference>
<name>A0A1Y1I8I9_KLENI</name>
<dbReference type="PANTHER" id="PTHR28286">
    <property type="match status" value="1"/>
</dbReference>